<dbReference type="InterPro" id="IPR050769">
    <property type="entry name" value="NAT_camello-type"/>
</dbReference>
<reference evidence="3 4" key="1">
    <citation type="submission" date="2017-03" db="EMBL/GenBank/DDBJ databases">
        <title>Genome sequence of Methanobrevibacter wosei.</title>
        <authorList>
            <person name="Poehlein A."/>
            <person name="Seedorf H."/>
            <person name="Daniel R."/>
        </authorList>
    </citation>
    <scope>NUCLEOTIDE SEQUENCE [LARGE SCALE GENOMIC DNA]</scope>
    <source>
        <strain evidence="3 4">DSM 11979</strain>
    </source>
</reference>
<evidence type="ECO:0000256" key="1">
    <source>
        <dbReference type="ARBA" id="ARBA00022679"/>
    </source>
</evidence>
<dbReference type="PANTHER" id="PTHR13947">
    <property type="entry name" value="GNAT FAMILY N-ACETYLTRANSFERASE"/>
    <property type="match status" value="1"/>
</dbReference>
<dbReference type="PANTHER" id="PTHR13947:SF37">
    <property type="entry name" value="LD18367P"/>
    <property type="match status" value="1"/>
</dbReference>
<evidence type="ECO:0000313" key="4">
    <source>
        <dbReference type="Proteomes" id="UP000245577"/>
    </source>
</evidence>
<dbReference type="InterPro" id="IPR000182">
    <property type="entry name" value="GNAT_dom"/>
</dbReference>
<dbReference type="AlphaFoldDB" id="A0A2U1S9X3"/>
<keyword evidence="1 3" id="KW-0808">Transferase</keyword>
<dbReference type="SUPFAM" id="SSF55729">
    <property type="entry name" value="Acyl-CoA N-acyltransferases (Nat)"/>
    <property type="match status" value="1"/>
</dbReference>
<protein>
    <submittedName>
        <fullName evidence="3">Acetyltransferase</fullName>
    </submittedName>
</protein>
<evidence type="ECO:0000259" key="2">
    <source>
        <dbReference type="PROSITE" id="PS51186"/>
    </source>
</evidence>
<feature type="domain" description="N-acetyltransferase" evidence="2">
    <location>
        <begin position="1"/>
        <end position="155"/>
    </location>
</feature>
<dbReference type="PROSITE" id="PS51186">
    <property type="entry name" value="GNAT"/>
    <property type="match status" value="1"/>
</dbReference>
<dbReference type="InterPro" id="IPR016181">
    <property type="entry name" value="Acyl_CoA_acyltransferase"/>
</dbReference>
<organism evidence="3 4">
    <name type="scientific">Methanobrevibacter woesei</name>
    <dbReference type="NCBI Taxonomy" id="190976"/>
    <lineage>
        <taxon>Archaea</taxon>
        <taxon>Methanobacteriati</taxon>
        <taxon>Methanobacteriota</taxon>
        <taxon>Methanomada group</taxon>
        <taxon>Methanobacteria</taxon>
        <taxon>Methanobacteriales</taxon>
        <taxon>Methanobacteriaceae</taxon>
        <taxon>Methanobrevibacter</taxon>
    </lineage>
</organism>
<dbReference type="Pfam" id="PF00583">
    <property type="entry name" value="Acetyltransf_1"/>
    <property type="match status" value="1"/>
</dbReference>
<dbReference type="Gene3D" id="3.40.630.30">
    <property type="match status" value="1"/>
</dbReference>
<evidence type="ECO:0000313" key="3">
    <source>
        <dbReference type="EMBL" id="PWB87286.1"/>
    </source>
</evidence>
<dbReference type="RefSeq" id="WP_116668898.1">
    <property type="nucleotide sequence ID" value="NZ_MZGU01000001.1"/>
</dbReference>
<sequence length="156" mass="18185">MEIREMKEGEAGLVVYFHYKVAKKAYDFNPLMEKEFLEIMCEYFNDKENKYWVIEEDGEILGSLGVDKINANEAQLRLFATDQSIQGQGAGKKLVKTALDYCREININHVILETMDICKAARHIYSSFGFKLVEKIREDNESADYPIVEERWELDL</sequence>
<dbReference type="Proteomes" id="UP000245577">
    <property type="component" value="Unassembled WGS sequence"/>
</dbReference>
<dbReference type="OrthoDB" id="339006at2157"/>
<dbReference type="CDD" id="cd04301">
    <property type="entry name" value="NAT_SF"/>
    <property type="match status" value="1"/>
</dbReference>
<comment type="caution">
    <text evidence="3">The sequence shown here is derived from an EMBL/GenBank/DDBJ whole genome shotgun (WGS) entry which is preliminary data.</text>
</comment>
<name>A0A2U1S9X3_9EURY</name>
<dbReference type="GO" id="GO:0008080">
    <property type="term" value="F:N-acetyltransferase activity"/>
    <property type="evidence" value="ECO:0007669"/>
    <property type="project" value="InterPro"/>
</dbReference>
<gene>
    <name evidence="3" type="ORF">MBBWO_00640</name>
</gene>
<proteinExistence type="predicted"/>
<accession>A0A2U1S9X3</accession>
<keyword evidence="4" id="KW-1185">Reference proteome</keyword>
<dbReference type="EMBL" id="MZGU01000001">
    <property type="protein sequence ID" value="PWB87286.1"/>
    <property type="molecule type" value="Genomic_DNA"/>
</dbReference>